<proteinExistence type="predicted"/>
<reference evidence="1" key="1">
    <citation type="submission" date="2022-10" db="EMBL/GenBank/DDBJ databases">
        <authorList>
            <person name="Koch H."/>
        </authorList>
    </citation>
    <scope>NUCLEOTIDE SEQUENCE</scope>
    <source>
        <strain evidence="1">DNF</strain>
    </source>
</reference>
<dbReference type="Gene3D" id="3.40.50.10610">
    <property type="entry name" value="ABC-type transport auxiliary lipoprotein component"/>
    <property type="match status" value="1"/>
</dbReference>
<keyword evidence="2" id="KW-1185">Reference proteome</keyword>
<name>A0AA86N0A3_9BACT</name>
<evidence type="ECO:0000313" key="2">
    <source>
        <dbReference type="Proteomes" id="UP001179121"/>
    </source>
</evidence>
<dbReference type="InterPro" id="IPR014094">
    <property type="entry name" value="LpoB"/>
</dbReference>
<dbReference type="Pfam" id="PF13036">
    <property type="entry name" value="LpoB"/>
    <property type="match status" value="1"/>
</dbReference>
<gene>
    <name evidence="1" type="ORF">DNFV4_02808</name>
</gene>
<dbReference type="Proteomes" id="UP001179121">
    <property type="component" value="Chromosome"/>
</dbReference>
<dbReference type="KEGG" id="nti:DNFV4_02808"/>
<dbReference type="AlphaFoldDB" id="A0AA86N0A3"/>
<evidence type="ECO:0000313" key="1">
    <source>
        <dbReference type="EMBL" id="CAI4032378.1"/>
    </source>
</evidence>
<protein>
    <recommendedName>
        <fullName evidence="3">Penicillin-binding protein activator LpoB</fullName>
    </recommendedName>
</protein>
<organism evidence="1 2">
    <name type="scientific">Nitrospira tepida</name>
    <dbReference type="NCBI Taxonomy" id="2973512"/>
    <lineage>
        <taxon>Bacteria</taxon>
        <taxon>Pseudomonadati</taxon>
        <taxon>Nitrospirota</taxon>
        <taxon>Nitrospiria</taxon>
        <taxon>Nitrospirales</taxon>
        <taxon>Nitrospiraceae</taxon>
        <taxon>Nitrospira</taxon>
    </lineage>
</organism>
<dbReference type="EMBL" id="OX365700">
    <property type="protein sequence ID" value="CAI4032378.1"/>
    <property type="molecule type" value="Genomic_DNA"/>
</dbReference>
<sequence>MMDGFARRIGYGLWSGLLFSALLTGCGHETRVTRVDTGVVTDLSGRWNDTDSRMVAEEMIKTSLGSPWLASYQQAKHRQPVVIVGTIVNRSHEHINVQTFINDLSRELINSGKVKFVSSKGERDEIREERRDQAIHAREDTQKAPGKETGADYMMKGSISTILDEADGAKAVYYQVDLELVDLESNEKSWIGQRKIKKVVERKRTVF</sequence>
<evidence type="ECO:0008006" key="3">
    <source>
        <dbReference type="Google" id="ProtNLM"/>
    </source>
</evidence>
<dbReference type="PROSITE" id="PS51257">
    <property type="entry name" value="PROKAR_LIPOPROTEIN"/>
    <property type="match status" value="1"/>
</dbReference>
<accession>A0AA86N0A3</accession>